<comment type="caution">
    <text evidence="2">The sequence shown here is derived from an EMBL/GenBank/DDBJ whole genome shotgun (WGS) entry which is preliminary data.</text>
</comment>
<accession>A0A6L5HVB8</accession>
<dbReference type="Proteomes" id="UP000478064">
    <property type="component" value="Unassembled WGS sequence"/>
</dbReference>
<protein>
    <submittedName>
        <fullName evidence="2">Uncharacterized protein</fullName>
    </submittedName>
</protein>
<dbReference type="AlphaFoldDB" id="A0A6L5HVB8"/>
<dbReference type="Proteomes" id="UP000489190">
    <property type="component" value="Unassembled WGS sequence"/>
</dbReference>
<proteinExistence type="predicted"/>
<evidence type="ECO:0000313" key="1">
    <source>
        <dbReference type="EMBL" id="MQT91969.1"/>
    </source>
</evidence>
<organism evidence="2 3">
    <name type="scientific">Pseudomonas helleri</name>
    <dbReference type="NCBI Taxonomy" id="1608996"/>
    <lineage>
        <taxon>Bacteria</taxon>
        <taxon>Pseudomonadati</taxon>
        <taxon>Pseudomonadota</taxon>
        <taxon>Gammaproteobacteria</taxon>
        <taxon>Pseudomonadales</taxon>
        <taxon>Pseudomonadaceae</taxon>
        <taxon>Pseudomonas</taxon>
    </lineage>
</organism>
<dbReference type="EMBL" id="WIWI01000080">
    <property type="protein sequence ID" value="MQT91969.1"/>
    <property type="molecule type" value="Genomic_DNA"/>
</dbReference>
<sequence length="96" mass="10706">MTSRYRHVDPNPLGTLRGTVARSREVNAVTERLTAWGERWALRGAYVHCLGCQIGRRHSVAKSFEHIEGCTLADPEQLDPWATLAAILGDLPAVRR</sequence>
<name>A0A6L5HVB8_9PSED</name>
<dbReference type="EMBL" id="WIVU01000035">
    <property type="protein sequence ID" value="MQU07336.1"/>
    <property type="molecule type" value="Genomic_DNA"/>
</dbReference>
<dbReference type="RefSeq" id="WP_048402835.1">
    <property type="nucleotide sequence ID" value="NZ_WIVU01000035.1"/>
</dbReference>
<reference evidence="3 4" key="1">
    <citation type="submission" date="2019-10" db="EMBL/GenBank/DDBJ databases">
        <title>Evaluation of single-gene subtyping targets for Pseudomonas.</title>
        <authorList>
            <person name="Reichler S.J."/>
            <person name="Orsi R.H."/>
            <person name="Wiedmann M."/>
            <person name="Martin N.H."/>
            <person name="Murphy S.I."/>
        </authorList>
    </citation>
    <scope>NUCLEOTIDE SEQUENCE [LARGE SCALE GENOMIC DNA]</scope>
    <source>
        <strain evidence="2 3">FSL R10-1637</strain>
        <strain evidence="1 4">FSL R10-3254</strain>
    </source>
</reference>
<evidence type="ECO:0000313" key="2">
    <source>
        <dbReference type="EMBL" id="MQU07336.1"/>
    </source>
</evidence>
<evidence type="ECO:0000313" key="3">
    <source>
        <dbReference type="Proteomes" id="UP000478064"/>
    </source>
</evidence>
<evidence type="ECO:0000313" key="4">
    <source>
        <dbReference type="Proteomes" id="UP000489190"/>
    </source>
</evidence>
<gene>
    <name evidence="2" type="ORF">GHO27_16735</name>
    <name evidence="1" type="ORF">GHO39_22960</name>
</gene>